<proteinExistence type="predicted"/>
<comment type="caution">
    <text evidence="2">The sequence shown here is derived from an EMBL/GenBank/DDBJ whole genome shotgun (WGS) entry which is preliminary data.</text>
</comment>
<dbReference type="PANTHER" id="PTHR47890:SF1">
    <property type="entry name" value="LD24308P"/>
    <property type="match status" value="1"/>
</dbReference>
<evidence type="ECO:0000256" key="1">
    <source>
        <dbReference type="SAM" id="SignalP"/>
    </source>
</evidence>
<keyword evidence="1" id="KW-0732">Signal</keyword>
<keyword evidence="3" id="KW-1185">Reference proteome</keyword>
<name>A0A232EF88_9HYME</name>
<dbReference type="EMBL" id="NNAY01005083">
    <property type="protein sequence ID" value="OXU17026.1"/>
    <property type="molecule type" value="Genomic_DNA"/>
</dbReference>
<dbReference type="PANTHER" id="PTHR47890">
    <property type="entry name" value="LD24308P"/>
    <property type="match status" value="1"/>
</dbReference>
<protein>
    <submittedName>
        <fullName evidence="2">Uncharacterized protein</fullName>
    </submittedName>
</protein>
<accession>A0A232EF88</accession>
<reference evidence="2 3" key="1">
    <citation type="journal article" date="2017" name="Curr. Biol.">
        <title>The Evolution of Venom by Co-option of Single-Copy Genes.</title>
        <authorList>
            <person name="Martinson E.O."/>
            <person name="Mrinalini"/>
            <person name="Kelkar Y.D."/>
            <person name="Chang C.H."/>
            <person name="Werren J.H."/>
        </authorList>
    </citation>
    <scope>NUCLEOTIDE SEQUENCE [LARGE SCALE GENOMIC DNA]</scope>
    <source>
        <strain evidence="2 3">Alberta</strain>
        <tissue evidence="2">Whole body</tissue>
    </source>
</reference>
<dbReference type="InterPro" id="IPR032062">
    <property type="entry name" value="DUF4803"/>
</dbReference>
<evidence type="ECO:0000313" key="2">
    <source>
        <dbReference type="EMBL" id="OXU17026.1"/>
    </source>
</evidence>
<feature type="chain" id="PRO_5012195511" evidence="1">
    <location>
        <begin position="23"/>
        <end position="1320"/>
    </location>
</feature>
<dbReference type="STRING" id="543379.A0A232EF88"/>
<evidence type="ECO:0000313" key="3">
    <source>
        <dbReference type="Proteomes" id="UP000215335"/>
    </source>
</evidence>
<organism evidence="2 3">
    <name type="scientific">Trichomalopsis sarcophagae</name>
    <dbReference type="NCBI Taxonomy" id="543379"/>
    <lineage>
        <taxon>Eukaryota</taxon>
        <taxon>Metazoa</taxon>
        <taxon>Ecdysozoa</taxon>
        <taxon>Arthropoda</taxon>
        <taxon>Hexapoda</taxon>
        <taxon>Insecta</taxon>
        <taxon>Pterygota</taxon>
        <taxon>Neoptera</taxon>
        <taxon>Endopterygota</taxon>
        <taxon>Hymenoptera</taxon>
        <taxon>Apocrita</taxon>
        <taxon>Proctotrupomorpha</taxon>
        <taxon>Chalcidoidea</taxon>
        <taxon>Pteromalidae</taxon>
        <taxon>Pteromalinae</taxon>
        <taxon>Trichomalopsis</taxon>
    </lineage>
</organism>
<feature type="signal peptide" evidence="1">
    <location>
        <begin position="1"/>
        <end position="22"/>
    </location>
</feature>
<dbReference type="Pfam" id="PF16061">
    <property type="entry name" value="DUF4803"/>
    <property type="match status" value="2"/>
</dbReference>
<dbReference type="Proteomes" id="UP000215335">
    <property type="component" value="Unassembled WGS sequence"/>
</dbReference>
<gene>
    <name evidence="2" type="ORF">TSAR_010282</name>
</gene>
<sequence>MARFTPYVCFLLLAFPYVQVSAFDPVTIATVSAVIGIVTGIITFAKQASEGIEGGMRYLGEEPENDDGYKRPFNPMHSSLMDQLRYLSKKSDFLKTDIDDMRDEIINQVTEKVPGLVELNSRLSEIFVKSVSIAKNYDNFLRYYEHPKKYDKNRVIQFARKMVSDDSTGVTHQLERIHTLLVRRDITTPSAVVLLANHIDLFIRNAKLFKSPQQLLYDFLNSIIYTEIKGYLTIKYCYNLLSLYKQEGKFGAHIEDAEHDFGKRLNITVETFKSAMNLVSRELWRNNPVQHIEDVTYTELKHVFQKYIINENDISPGDQCKNQCSDYRRPVSKAPHRCTYHGEICEITYCDGYLFDCQYKIDTKMSICPSGRDSSRRYDYIDYANGLRYGDSKHKCFMNPLTTTRHLSVFWWCDPCMCVCADTSKKSERRFNLDPVMANTAENYILTGARLVKRNRMIHIQIQEGQLLQNGRINATYHTLQWEQEREIHLDDLMAPKNHVLTGLSFTTIQVDSAYSKRLKLQAYAAPLYFHSGEVIDKHQMPLYPKNFLPTNATNEIKLDNLDVPTRTSVQTVTKSKQDQFLKFGPTGLDKDVGQSTIPFIDIQEVTTSPAIPISGAGIYHKSRSGNGGFLALRLFSYDYAEHLEADLPEDYESLDSKILLCILLTLTYDSVSAAKPPKDFKESASLAWKGATGLHSIAKFLWSGVKNSKVLDQHKSSDSINSPIANFTTNDKIEINQHLKFLKAQGDYLMADIHSVKDVIKEKLVRNVAGLHDLNQGISQILMHVYTIDKTYSTFLDYYTSDLSTYDPELLSKFATDVVAPGPCGMAARLYNINALVIGSNHNLNIQNIVDLLISHAKLYSQYANIRQSQHQLLYNLLQTIAVTELKAYLIINFSYYLLEDYTGKNYDSFMQMYDKDFRSRIYDIIIAFKSAMQISSTEFYIGDPNNHVEDKTFTQLKNVMQVIAMNMIDINRADRCYNYCDNDAYVKNDIVTNCFDGGLCEKQRKCQGNIVRCRYILKNNLEVCLSPKNSSRRYEFVNDGDGLTKGPKVKCASGLVDAQAKKYFKSRFRRCDYCTCLCEEEQNSDRFFSLDLHKTAILRNIFSVITGARFVKKDNTIFIQVQEGKLLPSGVIDSNTIAWVPLPKKPSKVYTLKWGSGHEIDLHDLQARPEEALVAVQFKVTGSFSKRVSLDAHTMKIDYFNGKIIDTERHIRYIYNEQPSKKYMELYEKDIPTRFPEKNTKLSQAPTFLQFTVTGIDADVGQSLIPFIDTQDIVTNPPAPLSGISIYHRSIKNSGGFLAIKLYTYDFAHHLNVDGLLD</sequence>